<name>A0AA38BY06_TAXCH</name>
<dbReference type="AlphaFoldDB" id="A0AA38BY06"/>
<evidence type="ECO:0008006" key="3">
    <source>
        <dbReference type="Google" id="ProtNLM"/>
    </source>
</evidence>
<dbReference type="InterPro" id="IPR027417">
    <property type="entry name" value="P-loop_NTPase"/>
</dbReference>
<protein>
    <recommendedName>
        <fullName evidence="3">NB-ARC domain-containing protein</fullName>
    </recommendedName>
</protein>
<sequence>MGNIFCCLPFSNSSENENTEELTALRRMVPHVSHLDEMISSIEQRLVAIANAMDKETGSSSAAQETAISFSAAQESATTSAAHETASSSSAQETAISFFADQESASFSAAHENGVDNDFHKFGKDLLEKMLMGVHGRACKMCFMSKLNRETRKVVIDVLKGVGQSHCIAAGLSVLGYVLDQIDQVSANRGECVQLLRYMCALAKRLRQLNEQLPNEKERLNEAIQFIAKGSVIRLGQMRSHPLFRFISASLDAADLQSIESQIRHIYPDLILESQVEIPPAVGRVMGLLNMEMNDMSRIVVVVYGVGGIGKTTLATAVFKTLDLR</sequence>
<dbReference type="Gene3D" id="3.40.50.300">
    <property type="entry name" value="P-loop containing nucleotide triphosphate hydrolases"/>
    <property type="match status" value="1"/>
</dbReference>
<dbReference type="Proteomes" id="UP000824469">
    <property type="component" value="Unassembled WGS sequence"/>
</dbReference>
<comment type="caution">
    <text evidence="1">The sequence shown here is derived from an EMBL/GenBank/DDBJ whole genome shotgun (WGS) entry which is preliminary data.</text>
</comment>
<keyword evidence="2" id="KW-1185">Reference proteome</keyword>
<reference evidence="1 2" key="1">
    <citation type="journal article" date="2021" name="Nat. Plants">
        <title>The Taxus genome provides insights into paclitaxel biosynthesis.</title>
        <authorList>
            <person name="Xiong X."/>
            <person name="Gou J."/>
            <person name="Liao Q."/>
            <person name="Li Y."/>
            <person name="Zhou Q."/>
            <person name="Bi G."/>
            <person name="Li C."/>
            <person name="Du R."/>
            <person name="Wang X."/>
            <person name="Sun T."/>
            <person name="Guo L."/>
            <person name="Liang H."/>
            <person name="Lu P."/>
            <person name="Wu Y."/>
            <person name="Zhang Z."/>
            <person name="Ro D.K."/>
            <person name="Shang Y."/>
            <person name="Huang S."/>
            <person name="Yan J."/>
        </authorList>
    </citation>
    <scope>NUCLEOTIDE SEQUENCE [LARGE SCALE GENOMIC DNA]</scope>
    <source>
        <strain evidence="1">Ta-2019</strain>
    </source>
</reference>
<feature type="non-terminal residue" evidence="1">
    <location>
        <position position="1"/>
    </location>
</feature>
<gene>
    <name evidence="1" type="ORF">KI387_034778</name>
</gene>
<organism evidence="1 2">
    <name type="scientific">Taxus chinensis</name>
    <name type="common">Chinese yew</name>
    <name type="synonym">Taxus wallichiana var. chinensis</name>
    <dbReference type="NCBI Taxonomy" id="29808"/>
    <lineage>
        <taxon>Eukaryota</taxon>
        <taxon>Viridiplantae</taxon>
        <taxon>Streptophyta</taxon>
        <taxon>Embryophyta</taxon>
        <taxon>Tracheophyta</taxon>
        <taxon>Spermatophyta</taxon>
        <taxon>Pinopsida</taxon>
        <taxon>Pinidae</taxon>
        <taxon>Conifers II</taxon>
        <taxon>Cupressales</taxon>
        <taxon>Taxaceae</taxon>
        <taxon>Taxus</taxon>
    </lineage>
</organism>
<dbReference type="EMBL" id="JAHRHJ020003813">
    <property type="protein sequence ID" value="KAH9290661.1"/>
    <property type="molecule type" value="Genomic_DNA"/>
</dbReference>
<proteinExistence type="predicted"/>
<evidence type="ECO:0000313" key="1">
    <source>
        <dbReference type="EMBL" id="KAH9290661.1"/>
    </source>
</evidence>
<dbReference type="SUPFAM" id="SSF52540">
    <property type="entry name" value="P-loop containing nucleoside triphosphate hydrolases"/>
    <property type="match status" value="1"/>
</dbReference>
<accession>A0AA38BY06</accession>
<evidence type="ECO:0000313" key="2">
    <source>
        <dbReference type="Proteomes" id="UP000824469"/>
    </source>
</evidence>